<protein>
    <recommendedName>
        <fullName evidence="2">Transposase DDE domain-containing protein</fullName>
    </recommendedName>
</protein>
<proteinExistence type="predicted"/>
<sequence length="80" mass="9517">MQILPMIQMRYLRGRGIKSNIPVNEINRKFPKRGRPTRLDKDGYMRNRSAVERFNAWIESFKSILVRFERLAVCFMAAVK</sequence>
<gene>
    <name evidence="1" type="ORF">ENI32_08020</name>
</gene>
<dbReference type="AlphaFoldDB" id="A0A7J2S2W1"/>
<accession>A0A7J2S2W1</accession>
<organism evidence="1">
    <name type="scientific">Candidatus Syntropharchaeum butanivorans</name>
    <dbReference type="NCBI Taxonomy" id="1839936"/>
    <lineage>
        <taxon>Archaea</taxon>
        <taxon>Methanobacteriati</taxon>
        <taxon>Methanobacteriota</taxon>
        <taxon>Stenosarchaea group</taxon>
        <taxon>Methanomicrobia</taxon>
        <taxon>Methanosarcinales</taxon>
        <taxon>ANME-2 cluster</taxon>
        <taxon>Candidatus Syntropharchaeum</taxon>
    </lineage>
</organism>
<name>A0A7J2S2W1_9EURY</name>
<dbReference type="Proteomes" id="UP000885936">
    <property type="component" value="Unassembled WGS sequence"/>
</dbReference>
<evidence type="ECO:0008006" key="2">
    <source>
        <dbReference type="Google" id="ProtNLM"/>
    </source>
</evidence>
<comment type="caution">
    <text evidence="1">The sequence shown here is derived from an EMBL/GenBank/DDBJ whole genome shotgun (WGS) entry which is preliminary data.</text>
</comment>
<dbReference type="EMBL" id="DRIE01000130">
    <property type="protein sequence ID" value="HEC57796.1"/>
    <property type="molecule type" value="Genomic_DNA"/>
</dbReference>
<reference evidence="1" key="1">
    <citation type="journal article" date="2020" name="mSystems">
        <title>Genome- and Community-Level Interaction Insights into Carbon Utilization and Element Cycling Functions of Hydrothermarchaeota in Hydrothermal Sediment.</title>
        <authorList>
            <person name="Zhou Z."/>
            <person name="Liu Y."/>
            <person name="Xu W."/>
            <person name="Pan J."/>
            <person name="Luo Z.H."/>
            <person name="Li M."/>
        </authorList>
    </citation>
    <scope>NUCLEOTIDE SEQUENCE [LARGE SCALE GENOMIC DNA]</scope>
    <source>
        <strain evidence="1">HyVt-386</strain>
    </source>
</reference>
<evidence type="ECO:0000313" key="1">
    <source>
        <dbReference type="EMBL" id="HEC57796.1"/>
    </source>
</evidence>